<gene>
    <name evidence="2" type="ORF">S01H4_54056</name>
</gene>
<accession>X1ENY8</accession>
<evidence type="ECO:0000313" key="2">
    <source>
        <dbReference type="EMBL" id="GAH10368.1"/>
    </source>
</evidence>
<comment type="caution">
    <text evidence="2">The sequence shown here is derived from an EMBL/GenBank/DDBJ whole genome shotgun (WGS) entry which is preliminary data.</text>
</comment>
<proteinExistence type="predicted"/>
<dbReference type="InterPro" id="IPR053980">
    <property type="entry name" value="ISP_coupler"/>
</dbReference>
<organism evidence="2">
    <name type="scientific">marine sediment metagenome</name>
    <dbReference type="NCBI Taxonomy" id="412755"/>
    <lineage>
        <taxon>unclassified sequences</taxon>
        <taxon>metagenomes</taxon>
        <taxon>ecological metagenomes</taxon>
    </lineage>
</organism>
<reference evidence="2" key="1">
    <citation type="journal article" date="2014" name="Front. Microbiol.">
        <title>High frequency of phylogenetically diverse reductive dehalogenase-homologous genes in deep subseafloor sedimentary metagenomes.</title>
        <authorList>
            <person name="Kawai M."/>
            <person name="Futagami T."/>
            <person name="Toyoda A."/>
            <person name="Takaki Y."/>
            <person name="Nishi S."/>
            <person name="Hori S."/>
            <person name="Arai W."/>
            <person name="Tsubouchi T."/>
            <person name="Morono Y."/>
            <person name="Uchiyama I."/>
            <person name="Ito T."/>
            <person name="Fujiyama A."/>
            <person name="Inagaki F."/>
            <person name="Takami H."/>
        </authorList>
    </citation>
    <scope>NUCLEOTIDE SEQUENCE</scope>
    <source>
        <strain evidence="2">Expedition CK06-06</strain>
    </source>
</reference>
<dbReference type="EMBL" id="BART01031070">
    <property type="protein sequence ID" value="GAH10368.1"/>
    <property type="molecule type" value="Genomic_DNA"/>
</dbReference>
<name>X1ENY8_9ZZZZ</name>
<protein>
    <recommendedName>
        <fullName evidence="1">Type ISP restriction-modification enzyme coupler domain-containing protein</fullName>
    </recommendedName>
</protein>
<feature type="domain" description="Type ISP restriction-modification enzyme coupler" evidence="1">
    <location>
        <begin position="156"/>
        <end position="240"/>
    </location>
</feature>
<evidence type="ECO:0000259" key="1">
    <source>
        <dbReference type="Pfam" id="PF22240"/>
    </source>
</evidence>
<dbReference type="Pfam" id="PF22240">
    <property type="entry name" value="ISP_coupler"/>
    <property type="match status" value="1"/>
</dbReference>
<dbReference type="AlphaFoldDB" id="X1ENY8"/>
<sequence length="241" mass="28416">MKFPKSIEQYYLDVEKIKKYGGTDNELSVKVAFKKLVDVYVKSQSLLLIDELSYKTEDGKILYPDGTLKDSIRLNRGFWESKDIYDDIDKEIKNKIAKGYPTSNIIFENSEVLVLYQNGEEKDRCNFSDDDDLDRILMSFVRFRPREIIDFHDAIERFKEEIPGILEVLNEEIEERIKIDKKFKKNIDDFLLKCKDAINNNIIFSDVREMIIQHILTQDLFTSVFDDSDFHRSNTIAIEIQ</sequence>
<feature type="non-terminal residue" evidence="2">
    <location>
        <position position="241"/>
    </location>
</feature>